<reference evidence="2" key="1">
    <citation type="journal article" date="2020" name="Stud. Mycol.">
        <title>101 Dothideomycetes genomes: a test case for predicting lifestyles and emergence of pathogens.</title>
        <authorList>
            <person name="Haridas S."/>
            <person name="Albert R."/>
            <person name="Binder M."/>
            <person name="Bloem J."/>
            <person name="Labutti K."/>
            <person name="Salamov A."/>
            <person name="Andreopoulos B."/>
            <person name="Baker S."/>
            <person name="Barry K."/>
            <person name="Bills G."/>
            <person name="Bluhm B."/>
            <person name="Cannon C."/>
            <person name="Castanera R."/>
            <person name="Culley D."/>
            <person name="Daum C."/>
            <person name="Ezra D."/>
            <person name="Gonzalez J."/>
            <person name="Henrissat B."/>
            <person name="Kuo A."/>
            <person name="Liang C."/>
            <person name="Lipzen A."/>
            <person name="Lutzoni F."/>
            <person name="Magnuson J."/>
            <person name="Mondo S."/>
            <person name="Nolan M."/>
            <person name="Ohm R."/>
            <person name="Pangilinan J."/>
            <person name="Park H.-J."/>
            <person name="Ramirez L."/>
            <person name="Alfaro M."/>
            <person name="Sun H."/>
            <person name="Tritt A."/>
            <person name="Yoshinaga Y."/>
            <person name="Zwiers L.-H."/>
            <person name="Turgeon B."/>
            <person name="Goodwin S."/>
            <person name="Spatafora J."/>
            <person name="Crous P."/>
            <person name="Grigoriev I."/>
        </authorList>
    </citation>
    <scope>NUCLEOTIDE SEQUENCE</scope>
    <source>
        <strain evidence="2">CBS 121410</strain>
    </source>
</reference>
<feature type="chain" id="PRO_5040458702" description="Extracellular membrane protein CFEM domain-containing protein" evidence="1">
    <location>
        <begin position="34"/>
        <end position="175"/>
    </location>
</feature>
<protein>
    <recommendedName>
        <fullName evidence="4">Extracellular membrane protein CFEM domain-containing protein</fullName>
    </recommendedName>
</protein>
<dbReference type="Proteomes" id="UP000799776">
    <property type="component" value="Unassembled WGS sequence"/>
</dbReference>
<organism evidence="2 3">
    <name type="scientific">Saccharata proteae CBS 121410</name>
    <dbReference type="NCBI Taxonomy" id="1314787"/>
    <lineage>
        <taxon>Eukaryota</taxon>
        <taxon>Fungi</taxon>
        <taxon>Dikarya</taxon>
        <taxon>Ascomycota</taxon>
        <taxon>Pezizomycotina</taxon>
        <taxon>Dothideomycetes</taxon>
        <taxon>Dothideomycetes incertae sedis</taxon>
        <taxon>Botryosphaeriales</taxon>
        <taxon>Saccharataceae</taxon>
        <taxon>Saccharata</taxon>
    </lineage>
</organism>
<dbReference type="AlphaFoldDB" id="A0A9P4LVE6"/>
<evidence type="ECO:0000256" key="1">
    <source>
        <dbReference type="SAM" id="SignalP"/>
    </source>
</evidence>
<sequence>MHLRRPRRTATSTSSAAPLGLQTLLLLVSPLAGNGGFFVAAQSGPQASLIPKCILDNCEAGAIASANCTQPDQLCHCVHQTPIITSMVPCSIAQCADPAGALYTFETLFADVCGRFNISVPIDTSGVPSNATPTTTTSTPTPSPSIYAGNAAPEKEFAAAWLAAAVLAAAVAALL</sequence>
<comment type="caution">
    <text evidence="2">The sequence shown here is derived from an EMBL/GenBank/DDBJ whole genome shotgun (WGS) entry which is preliminary data.</text>
</comment>
<dbReference type="EMBL" id="ML978720">
    <property type="protein sequence ID" value="KAF2087420.1"/>
    <property type="molecule type" value="Genomic_DNA"/>
</dbReference>
<evidence type="ECO:0000313" key="2">
    <source>
        <dbReference type="EMBL" id="KAF2087420.1"/>
    </source>
</evidence>
<accession>A0A9P4LVE6</accession>
<evidence type="ECO:0008006" key="4">
    <source>
        <dbReference type="Google" id="ProtNLM"/>
    </source>
</evidence>
<keyword evidence="1" id="KW-0732">Signal</keyword>
<evidence type="ECO:0000313" key="3">
    <source>
        <dbReference type="Proteomes" id="UP000799776"/>
    </source>
</evidence>
<dbReference type="OrthoDB" id="3926417at2759"/>
<proteinExistence type="predicted"/>
<gene>
    <name evidence="2" type="ORF">K490DRAFT_57025</name>
</gene>
<keyword evidence="3" id="KW-1185">Reference proteome</keyword>
<name>A0A9P4LVE6_9PEZI</name>
<feature type="signal peptide" evidence="1">
    <location>
        <begin position="1"/>
        <end position="33"/>
    </location>
</feature>